<dbReference type="Pfam" id="PF01464">
    <property type="entry name" value="SLT"/>
    <property type="match status" value="1"/>
</dbReference>
<evidence type="ECO:0000256" key="1">
    <source>
        <dbReference type="ARBA" id="ARBA00007734"/>
    </source>
</evidence>
<dbReference type="InterPro" id="IPR023346">
    <property type="entry name" value="Lysozyme-like_dom_sf"/>
</dbReference>
<evidence type="ECO:0000256" key="2">
    <source>
        <dbReference type="ARBA" id="ARBA00009387"/>
    </source>
</evidence>
<dbReference type="Proteomes" id="UP000245137">
    <property type="component" value="Unassembled WGS sequence"/>
</dbReference>
<sequence length="243" mass="24973">MLGVLAVSVPPPGALLAAEETSQGAPASKPEPSATPSAVDAARAAAPQQRPGSPTFYRALAEAEARRTGMPGEIADAVMAVESGYDPHAIGSVGEIGLMQVLPSTARALGFVGRIEGLAAPEANIHYGVKYLAGAWRLAGGDLCTAVMKYRAGHGETRFSHRSVDYCFAVRAKLAARGYRVTGALPIATFGDPPRSRLGSALGAGCRRNCLAASGQAALDFGAINARLDHAVVQASANAVRLR</sequence>
<feature type="region of interest" description="Disordered" evidence="3">
    <location>
        <begin position="16"/>
        <end position="54"/>
    </location>
</feature>
<dbReference type="OrthoDB" id="9788661at2"/>
<dbReference type="PANTHER" id="PTHR37423:SF2">
    <property type="entry name" value="MEMBRANE-BOUND LYTIC MUREIN TRANSGLYCOSYLASE C"/>
    <property type="match status" value="1"/>
</dbReference>
<evidence type="ECO:0000259" key="4">
    <source>
        <dbReference type="Pfam" id="PF01464"/>
    </source>
</evidence>
<protein>
    <submittedName>
        <fullName evidence="5">Lytic transglycosylase</fullName>
    </submittedName>
</protein>
<organism evidence="5 6">
    <name type="scientific">Methylosinus sporium</name>
    <dbReference type="NCBI Taxonomy" id="428"/>
    <lineage>
        <taxon>Bacteria</taxon>
        <taxon>Pseudomonadati</taxon>
        <taxon>Pseudomonadota</taxon>
        <taxon>Alphaproteobacteria</taxon>
        <taxon>Hyphomicrobiales</taxon>
        <taxon>Methylocystaceae</taxon>
        <taxon>Methylosinus</taxon>
    </lineage>
</organism>
<evidence type="ECO:0000256" key="3">
    <source>
        <dbReference type="SAM" id="MobiDB-lite"/>
    </source>
</evidence>
<keyword evidence="6" id="KW-1185">Reference proteome</keyword>
<evidence type="ECO:0000313" key="6">
    <source>
        <dbReference type="Proteomes" id="UP000245137"/>
    </source>
</evidence>
<dbReference type="AlphaFoldDB" id="A0A2U1SMJ8"/>
<comment type="similarity">
    <text evidence="2">Belongs to the virb1 family.</text>
</comment>
<gene>
    <name evidence="5" type="ORF">C5689_16195</name>
</gene>
<dbReference type="SUPFAM" id="SSF53955">
    <property type="entry name" value="Lysozyme-like"/>
    <property type="match status" value="1"/>
</dbReference>
<evidence type="ECO:0000313" key="5">
    <source>
        <dbReference type="EMBL" id="PWB92834.1"/>
    </source>
</evidence>
<reference evidence="5 6" key="1">
    <citation type="journal article" date="2018" name="Appl. Microbiol. Biotechnol.">
        <title>Co-cultivation of the strictly anaerobic methanogen Methanosarcina barkeri with aerobic methanotrophs in an oxygen-limited membrane bioreactor.</title>
        <authorList>
            <person name="In 't Zandt M.H."/>
            <person name="van den Bosch T.J.M."/>
            <person name="Rijkers R."/>
            <person name="van Kessel M.A.H.J."/>
            <person name="Jetten M.S.M."/>
            <person name="Welte C.U."/>
        </authorList>
    </citation>
    <scope>NUCLEOTIDE SEQUENCE [LARGE SCALE GENOMIC DNA]</scope>
    <source>
        <strain evidence="5 6">DSM 17706</strain>
    </source>
</reference>
<accession>A0A2U1SMJ8</accession>
<dbReference type="EMBL" id="PUIV01000035">
    <property type="protein sequence ID" value="PWB92834.1"/>
    <property type="molecule type" value="Genomic_DNA"/>
</dbReference>
<dbReference type="RefSeq" id="WP_108918300.1">
    <property type="nucleotide sequence ID" value="NZ_BGJY01000004.1"/>
</dbReference>
<dbReference type="InterPro" id="IPR008258">
    <property type="entry name" value="Transglycosylase_SLT_dom_1"/>
</dbReference>
<comment type="caution">
    <text evidence="5">The sequence shown here is derived from an EMBL/GenBank/DDBJ whole genome shotgun (WGS) entry which is preliminary data.</text>
</comment>
<name>A0A2U1SMJ8_METSR</name>
<feature type="domain" description="Transglycosylase SLT" evidence="4">
    <location>
        <begin position="62"/>
        <end position="162"/>
    </location>
</feature>
<proteinExistence type="inferred from homology"/>
<dbReference type="Gene3D" id="1.10.530.10">
    <property type="match status" value="1"/>
</dbReference>
<feature type="compositionally biased region" description="Low complexity" evidence="3">
    <location>
        <begin position="41"/>
        <end position="51"/>
    </location>
</feature>
<dbReference type="PANTHER" id="PTHR37423">
    <property type="entry name" value="SOLUBLE LYTIC MUREIN TRANSGLYCOSYLASE-RELATED"/>
    <property type="match status" value="1"/>
</dbReference>
<comment type="similarity">
    <text evidence="1">Belongs to the transglycosylase Slt family.</text>
</comment>